<proteinExistence type="predicted"/>
<dbReference type="OrthoDB" id="7875936at2"/>
<dbReference type="EMBL" id="FNBL01000006">
    <property type="protein sequence ID" value="SDF67686.1"/>
    <property type="molecule type" value="Genomic_DNA"/>
</dbReference>
<protein>
    <recommendedName>
        <fullName evidence="4">Ferrochelatase</fullName>
    </recommendedName>
</protein>
<dbReference type="AlphaFoldDB" id="A0A1G7N198"/>
<dbReference type="Proteomes" id="UP000182284">
    <property type="component" value="Unassembled WGS sequence"/>
</dbReference>
<feature type="signal peptide" evidence="1">
    <location>
        <begin position="1"/>
        <end position="20"/>
    </location>
</feature>
<evidence type="ECO:0000313" key="2">
    <source>
        <dbReference type="EMBL" id="SDF67686.1"/>
    </source>
</evidence>
<reference evidence="2 3" key="1">
    <citation type="submission" date="2016-10" db="EMBL/GenBank/DDBJ databases">
        <authorList>
            <person name="de Groot N.N."/>
        </authorList>
    </citation>
    <scope>NUCLEOTIDE SEQUENCE [LARGE SCALE GENOMIC DNA]</scope>
    <source>
        <strain evidence="2 3">DSM 27375</strain>
    </source>
</reference>
<accession>A0A1G7N198</accession>
<organism evidence="2 3">
    <name type="scientific">Celeribacter baekdonensis</name>
    <dbReference type="NCBI Taxonomy" id="875171"/>
    <lineage>
        <taxon>Bacteria</taxon>
        <taxon>Pseudomonadati</taxon>
        <taxon>Pseudomonadota</taxon>
        <taxon>Alphaproteobacteria</taxon>
        <taxon>Rhodobacterales</taxon>
        <taxon>Roseobacteraceae</taxon>
        <taxon>Celeribacter</taxon>
    </lineage>
</organism>
<evidence type="ECO:0000313" key="3">
    <source>
        <dbReference type="Proteomes" id="UP000182284"/>
    </source>
</evidence>
<name>A0A1G7N198_9RHOB</name>
<feature type="chain" id="PRO_5010299725" description="Ferrochelatase" evidence="1">
    <location>
        <begin position="21"/>
        <end position="65"/>
    </location>
</feature>
<evidence type="ECO:0008006" key="4">
    <source>
        <dbReference type="Google" id="ProtNLM"/>
    </source>
</evidence>
<sequence length="65" mass="6346">MKKVTLASMLVVATASASFAGGYSEPEMAPTVIVEESSSSSNGSMGGNALLLLLGAAALAVALDS</sequence>
<keyword evidence="1" id="KW-0732">Signal</keyword>
<dbReference type="RefSeq" id="WP_009570029.1">
    <property type="nucleotide sequence ID" value="NZ_CAXASY010000001.1"/>
</dbReference>
<gene>
    <name evidence="2" type="ORF">SAMN04488117_106119</name>
</gene>
<evidence type="ECO:0000256" key="1">
    <source>
        <dbReference type="SAM" id="SignalP"/>
    </source>
</evidence>